<evidence type="ECO:0000313" key="3">
    <source>
        <dbReference type="EMBL" id="WUX50937.1"/>
    </source>
</evidence>
<dbReference type="EMBL" id="CP109495">
    <property type="protein sequence ID" value="WUX50937.1"/>
    <property type="molecule type" value="Genomic_DNA"/>
</dbReference>
<keyword evidence="2" id="KW-0732">Signal</keyword>
<dbReference type="RefSeq" id="WP_329074589.1">
    <property type="nucleotide sequence ID" value="NZ_CP109495.1"/>
</dbReference>
<reference evidence="3" key="1">
    <citation type="submission" date="2022-10" db="EMBL/GenBank/DDBJ databases">
        <title>The complete genomes of actinobacterial strains from the NBC collection.</title>
        <authorList>
            <person name="Joergensen T.S."/>
            <person name="Alvarez Arevalo M."/>
            <person name="Sterndorff E.B."/>
            <person name="Faurdal D."/>
            <person name="Vuksanovic O."/>
            <person name="Mourched A.-S."/>
            <person name="Charusanti P."/>
            <person name="Shaw S."/>
            <person name="Blin K."/>
            <person name="Weber T."/>
        </authorList>
    </citation>
    <scope>NUCLEOTIDE SEQUENCE</scope>
    <source>
        <strain evidence="3">NBC_01432</strain>
    </source>
</reference>
<accession>A0ABZ1ZWU3</accession>
<dbReference type="Pfam" id="PF08309">
    <property type="entry name" value="LVIVD"/>
    <property type="match status" value="1"/>
</dbReference>
<evidence type="ECO:0008006" key="5">
    <source>
        <dbReference type="Google" id="ProtNLM"/>
    </source>
</evidence>
<dbReference type="Proteomes" id="UP001432209">
    <property type="component" value="Chromosome"/>
</dbReference>
<evidence type="ECO:0000256" key="1">
    <source>
        <dbReference type="SAM" id="MobiDB-lite"/>
    </source>
</evidence>
<protein>
    <recommendedName>
        <fullName evidence="5">Secreted protein</fullName>
    </recommendedName>
</protein>
<sequence>MPIRRIRHAGLTVIAVAAIAFAGLATPAAADILPPDVPESWKQEPRATEGIPSPLGSRAWTAPGGAATPGEFTLSPGAMNAETATRVTRLDSVLPKSGVQNLLTAANRTAVSSCVRDPFGTAPDPDIRYCLQNDDSISREWVPQGFTGVSDAQDDELWGSAGNIQLYASYDGWDPGRENDPNPATGDCTAAELEANDACNQKGVRITFLQNRVNPVTGVPEIKYRHVLLGWTYENSADHISFDGLHASEYPIQKGVHAGGIVWYGNYLYVADTRNGLRVFDMRTIMDLDPDGDPGTHDAMGADTDGVKTTANVEDKTKAGRHNNVWYSFGYRYVMPQVAAWKFKSTQSNPAGSYACVATGAPKASYVSLDRSTVPDRLLMGEYCRPAGDHPSTGRIASYPVADLEGRSADVPAEGWANYLPMTNGGGQGAAAYNGTLFVNESKGTDEPGNLWRYRWNNGALVQNGQAIKTARGAEDLYLDRGMGRLWSISEHRPGVAADCTANPDPLHPAGTDYCQRVPYAHKLSWLTAQP</sequence>
<gene>
    <name evidence="3" type="ORF">OG442_04920</name>
</gene>
<name>A0ABZ1ZWU3_STRNV</name>
<proteinExistence type="predicted"/>
<keyword evidence="4" id="KW-1185">Reference proteome</keyword>
<feature type="chain" id="PRO_5047314475" description="Secreted protein" evidence="2">
    <location>
        <begin position="31"/>
        <end position="531"/>
    </location>
</feature>
<evidence type="ECO:0000256" key="2">
    <source>
        <dbReference type="SAM" id="SignalP"/>
    </source>
</evidence>
<evidence type="ECO:0000313" key="4">
    <source>
        <dbReference type="Proteomes" id="UP001432209"/>
    </source>
</evidence>
<organism evidence="3 4">
    <name type="scientific">Streptomyces niveus</name>
    <name type="common">Streptomyces spheroides</name>
    <dbReference type="NCBI Taxonomy" id="193462"/>
    <lineage>
        <taxon>Bacteria</taxon>
        <taxon>Bacillati</taxon>
        <taxon>Actinomycetota</taxon>
        <taxon>Actinomycetes</taxon>
        <taxon>Kitasatosporales</taxon>
        <taxon>Streptomycetaceae</taxon>
        <taxon>Streptomyces</taxon>
    </lineage>
</organism>
<dbReference type="InterPro" id="IPR013211">
    <property type="entry name" value="LVIVD"/>
</dbReference>
<feature type="signal peptide" evidence="2">
    <location>
        <begin position="1"/>
        <end position="30"/>
    </location>
</feature>
<feature type="region of interest" description="Disordered" evidence="1">
    <location>
        <begin position="35"/>
        <end position="66"/>
    </location>
</feature>